<sequence length="278" mass="32422">MFFLKKLIYYYYEKKLQKEVLNKKVPSHVGIILDGNRRYAERKGFTNVSQGHRQGADKIDEVILWCLELNIKIVTIWGFSTDNFKRTEGEVDSLFNIIKSKLELYIDSDFINKNKIKVNIIGKKNLLPDDLKDVIRRLEEKTVSYSNLYLYIALGYGGRQEICDAFGKFIADNFCDISFAVKEDENNKNTSSAQTLSCSSLSNLITIENISKYIYATGVPDPELIIRTSGEVRLSGFLLWQSAYSEYYFCDAYWPEFRKIDFLRAIRSYQFRQIRQGR</sequence>
<feature type="binding site" evidence="3">
    <location>
        <begin position="80"/>
        <end position="82"/>
    </location>
    <ligand>
        <name>substrate</name>
    </ligand>
</feature>
<name>A0A519BG71_ACIG2</name>
<feature type="binding site" evidence="3">
    <location>
        <position position="84"/>
    </location>
    <ligand>
        <name>substrate</name>
    </ligand>
</feature>
<dbReference type="PANTHER" id="PTHR10291:SF43">
    <property type="entry name" value="DEHYDRODOLICHYL DIPHOSPHATE SYNTHASE COMPLEX SUBUNIT DHDDS"/>
    <property type="match status" value="1"/>
</dbReference>
<proteinExistence type="inferred from homology"/>
<dbReference type="HAMAP" id="MF_01139">
    <property type="entry name" value="ISPT"/>
    <property type="match status" value="1"/>
</dbReference>
<accession>A0A519BG71</accession>
<dbReference type="InterPro" id="IPR036424">
    <property type="entry name" value="UPP_synth-like_sf"/>
</dbReference>
<keyword evidence="1 3" id="KW-0808">Transferase</keyword>
<comment type="similarity">
    <text evidence="2">Belongs to the UPP synthase family. Z-FPP synthase subfamily.</text>
</comment>
<reference evidence="4 5" key="1">
    <citation type="journal article" date="2019" name="ISME J.">
        <title>Insights into ecological role of a new deltaproteobacterial order Candidatus Acidulodesulfobacterales by metagenomics and metatranscriptomics.</title>
        <authorList>
            <person name="Tan S."/>
            <person name="Liu J."/>
            <person name="Fang Y."/>
            <person name="Hedlund B.P."/>
            <person name="Lian Z.H."/>
            <person name="Huang L.Y."/>
            <person name="Li J.T."/>
            <person name="Huang L.N."/>
            <person name="Li W.J."/>
            <person name="Jiang H.C."/>
            <person name="Dong H.L."/>
            <person name="Shu W.S."/>
        </authorList>
    </citation>
    <scope>NUCLEOTIDE SEQUENCE [LARGE SCALE GENOMIC DNA]</scope>
    <source>
        <strain evidence="4">AP2</strain>
    </source>
</reference>
<dbReference type="Pfam" id="PF01255">
    <property type="entry name" value="Prenyltransf"/>
    <property type="match status" value="1"/>
</dbReference>
<keyword evidence="3" id="KW-0460">Magnesium</keyword>
<dbReference type="Proteomes" id="UP000316562">
    <property type="component" value="Unassembled WGS sequence"/>
</dbReference>
<organism evidence="4 5">
    <name type="scientific">Acididesulfobacter guangdongensis</name>
    <dbReference type="NCBI Taxonomy" id="2597225"/>
    <lineage>
        <taxon>Bacteria</taxon>
        <taxon>Deltaproteobacteria</taxon>
        <taxon>Candidatus Acidulodesulfobacterales</taxon>
        <taxon>Candidatus Acididesulfobacter</taxon>
    </lineage>
</organism>
<comment type="subunit">
    <text evidence="3">Homodimer.</text>
</comment>
<dbReference type="GO" id="GO:0016094">
    <property type="term" value="P:polyprenol biosynthetic process"/>
    <property type="evidence" value="ECO:0007669"/>
    <property type="project" value="TreeGrafter"/>
</dbReference>
<feature type="active site" description="Proton acceptor" evidence="3">
    <location>
        <position position="83"/>
    </location>
</feature>
<dbReference type="PANTHER" id="PTHR10291">
    <property type="entry name" value="DEHYDRODOLICHYL DIPHOSPHATE SYNTHASE FAMILY MEMBER"/>
    <property type="match status" value="1"/>
</dbReference>
<evidence type="ECO:0000256" key="3">
    <source>
        <dbReference type="HAMAP-Rule" id="MF_01139"/>
    </source>
</evidence>
<feature type="binding site" evidence="3">
    <location>
        <begin position="233"/>
        <end position="235"/>
    </location>
    <ligand>
        <name>substrate</name>
    </ligand>
</feature>
<protein>
    <recommendedName>
        <fullName evidence="3">Isoprenyl transferase</fullName>
        <ecNumber evidence="3">2.5.1.-</ecNumber>
    </recommendedName>
</protein>
<feature type="binding site" evidence="3">
    <location>
        <position position="246"/>
    </location>
    <ligand>
        <name>Mg(2+)</name>
        <dbReference type="ChEBI" id="CHEBI:18420"/>
    </ligand>
</feature>
<comment type="caution">
    <text evidence="4">The sequence shown here is derived from an EMBL/GenBank/DDBJ whole genome shotgun (WGS) entry which is preliminary data.</text>
</comment>
<feature type="active site" evidence="3">
    <location>
        <position position="34"/>
    </location>
</feature>
<dbReference type="EMBL" id="SGBC01000002">
    <property type="protein sequence ID" value="RZD16266.1"/>
    <property type="molecule type" value="Genomic_DNA"/>
</dbReference>
<evidence type="ECO:0000256" key="2">
    <source>
        <dbReference type="ARBA" id="ARBA00038453"/>
    </source>
</evidence>
<dbReference type="SUPFAM" id="SSF64005">
    <property type="entry name" value="Undecaprenyl diphosphate synthase"/>
    <property type="match status" value="1"/>
</dbReference>
<dbReference type="InterPro" id="IPR018520">
    <property type="entry name" value="UPP_synth-like_CS"/>
</dbReference>
<feature type="binding site" evidence="3">
    <location>
        <begin position="35"/>
        <end position="38"/>
    </location>
    <ligand>
        <name>substrate</name>
    </ligand>
</feature>
<dbReference type="Gene3D" id="3.40.1180.10">
    <property type="entry name" value="Decaprenyl diphosphate synthase-like"/>
    <property type="match status" value="1"/>
</dbReference>
<dbReference type="EC" id="2.5.1.-" evidence="3"/>
<gene>
    <name evidence="4" type="primary">uppS</name>
    <name evidence="4" type="ORF">EVJ46_04320</name>
</gene>
<evidence type="ECO:0000313" key="5">
    <source>
        <dbReference type="Proteomes" id="UP000316562"/>
    </source>
</evidence>
<feature type="binding site" evidence="3">
    <location>
        <position position="227"/>
    </location>
    <ligand>
        <name>substrate</name>
    </ligand>
</feature>
<dbReference type="InterPro" id="IPR001441">
    <property type="entry name" value="UPP_synth-like"/>
</dbReference>
<comment type="function">
    <text evidence="3">Catalyzes the condensation of isopentenyl diphosphate (IPP) with allylic pyrophosphates generating different type of terpenoids.</text>
</comment>
<comment type="caution">
    <text evidence="3">Lacks conserved residue(s) required for the propagation of feature annotation.</text>
</comment>
<evidence type="ECO:0000256" key="1">
    <source>
        <dbReference type="ARBA" id="ARBA00022679"/>
    </source>
</evidence>
<keyword evidence="3" id="KW-0479">Metal-binding</keyword>
<feature type="binding site" evidence="3">
    <location>
        <position position="86"/>
    </location>
    <ligand>
        <name>substrate</name>
    </ligand>
</feature>
<dbReference type="CDD" id="cd00475">
    <property type="entry name" value="Cis_IPPS"/>
    <property type="match status" value="1"/>
</dbReference>
<feature type="binding site" evidence="3">
    <location>
        <position position="34"/>
    </location>
    <ligand>
        <name>Mg(2+)</name>
        <dbReference type="ChEBI" id="CHEBI:18420"/>
    </ligand>
</feature>
<dbReference type="PROSITE" id="PS01066">
    <property type="entry name" value="UPP_SYNTHASE"/>
    <property type="match status" value="1"/>
</dbReference>
<comment type="cofactor">
    <cofactor evidence="3">
        <name>Mg(2+)</name>
        <dbReference type="ChEBI" id="CHEBI:18420"/>
    </cofactor>
    <text evidence="3">Binds 2 magnesium ions per subunit.</text>
</comment>
<dbReference type="AlphaFoldDB" id="A0A519BG71"/>
<dbReference type="GO" id="GO:0045547">
    <property type="term" value="F:ditrans,polycis-polyprenyl diphosphate synthase [(2E,6E)-farnesyl diphosphate specific] activity"/>
    <property type="evidence" value="ECO:0007669"/>
    <property type="project" value="TreeGrafter"/>
</dbReference>
<feature type="binding site" evidence="3">
    <location>
        <position position="52"/>
    </location>
    <ligand>
        <name>substrate</name>
    </ligand>
</feature>
<dbReference type="GO" id="GO:0000287">
    <property type="term" value="F:magnesium ion binding"/>
    <property type="evidence" value="ECO:0007669"/>
    <property type="project" value="UniProtKB-UniRule"/>
</dbReference>
<evidence type="ECO:0000313" key="4">
    <source>
        <dbReference type="EMBL" id="RZD16266.1"/>
    </source>
</evidence>
<dbReference type="NCBIfam" id="TIGR00055">
    <property type="entry name" value="uppS"/>
    <property type="match status" value="1"/>
</dbReference>